<dbReference type="Proteomes" id="UP001060261">
    <property type="component" value="Chromosome"/>
</dbReference>
<accession>A0ABY5YGS5</accession>
<reference evidence="1" key="1">
    <citation type="submission" date="2022-09" db="EMBL/GenBank/DDBJ databases">
        <title>genome sequence of Deinococcus rubellus.</title>
        <authorList>
            <person name="Srinivasan S."/>
        </authorList>
    </citation>
    <scope>NUCLEOTIDE SEQUENCE</scope>
    <source>
        <strain evidence="1">Ant6</strain>
    </source>
</reference>
<evidence type="ECO:0000313" key="1">
    <source>
        <dbReference type="EMBL" id="UWX64003.1"/>
    </source>
</evidence>
<name>A0ABY5YGS5_9DEIO</name>
<evidence type="ECO:0000313" key="2">
    <source>
        <dbReference type="Proteomes" id="UP001060261"/>
    </source>
</evidence>
<proteinExistence type="predicted"/>
<gene>
    <name evidence="1" type="ORF">N0D28_15000</name>
</gene>
<evidence type="ECO:0008006" key="3">
    <source>
        <dbReference type="Google" id="ProtNLM"/>
    </source>
</evidence>
<dbReference type="EMBL" id="CP104213">
    <property type="protein sequence ID" value="UWX64003.1"/>
    <property type="molecule type" value="Genomic_DNA"/>
</dbReference>
<sequence length="205" mass="21427">MKHEKNRRYSHKIWLLGALMLPLVGCNGGVSGITPTGYQDAYRVSLTNLGYEVDTTGKITIPAVTAILTATAGAPDVRELDYTAVLLNGNGDPAAVDNSPIVPASGTLLVGGKGGYRCTGATPETACTPTSADAVWSNNGSWAANTVASKAVTPGEWAVANIGAAKEGNTAQWYAEFTYTAYMSTGSKVSWKQRYQFTNPAKAGS</sequence>
<dbReference type="RefSeq" id="WP_260560279.1">
    <property type="nucleotide sequence ID" value="NZ_BAABEC010000020.1"/>
</dbReference>
<protein>
    <recommendedName>
        <fullName evidence="3">Lipoprotein</fullName>
    </recommendedName>
</protein>
<keyword evidence="2" id="KW-1185">Reference proteome</keyword>
<organism evidence="1 2">
    <name type="scientific">Deinococcus rubellus</name>
    <dbReference type="NCBI Taxonomy" id="1889240"/>
    <lineage>
        <taxon>Bacteria</taxon>
        <taxon>Thermotogati</taxon>
        <taxon>Deinococcota</taxon>
        <taxon>Deinococci</taxon>
        <taxon>Deinococcales</taxon>
        <taxon>Deinococcaceae</taxon>
        <taxon>Deinococcus</taxon>
    </lineage>
</organism>